<keyword evidence="6 13" id="KW-0602">Photosynthesis</keyword>
<keyword evidence="12 13" id="KW-0472">Membrane</keyword>
<dbReference type="GO" id="GO:0009522">
    <property type="term" value="C:photosystem I"/>
    <property type="evidence" value="ECO:0007669"/>
    <property type="project" value="UniProtKB-KW"/>
</dbReference>
<organism evidence="15">
    <name type="scientific">Ceratostigma willmottianum</name>
    <dbReference type="NCBI Taxonomy" id="2054445"/>
    <lineage>
        <taxon>Eukaryota</taxon>
        <taxon>Viridiplantae</taxon>
        <taxon>Streptophyta</taxon>
        <taxon>Embryophyta</taxon>
        <taxon>Tracheophyta</taxon>
        <taxon>Spermatophyta</taxon>
        <taxon>Magnoliopsida</taxon>
        <taxon>eudicotyledons</taxon>
        <taxon>Gunneridae</taxon>
        <taxon>Pentapetalae</taxon>
        <taxon>Caryophyllales</taxon>
        <taxon>Plumbaginaceae</taxon>
        <taxon>Ceratostigma</taxon>
    </lineage>
</organism>
<evidence type="ECO:0000256" key="5">
    <source>
        <dbReference type="ARBA" id="ARBA00022528"/>
    </source>
</evidence>
<dbReference type="FunFam" id="1.20.5.510:FF:000001">
    <property type="entry name" value="Photosystem I reaction center subunit IX"/>
    <property type="match status" value="1"/>
</dbReference>
<keyword evidence="8 13" id="KW-0812">Transmembrane</keyword>
<evidence type="ECO:0000256" key="4">
    <source>
        <dbReference type="ARBA" id="ARBA00019868"/>
    </source>
</evidence>
<evidence type="ECO:0000256" key="10">
    <source>
        <dbReference type="ARBA" id="ARBA00022989"/>
    </source>
</evidence>
<evidence type="ECO:0000313" key="15">
    <source>
        <dbReference type="EMBL" id="QBC67155.1"/>
    </source>
</evidence>
<sequence length="86" mass="10104">MYKYKCFFNPFTYASDHISDMYYPYVLQYINVCVTIHKKEGGFSMRDLKTYLSVAPVLSTLWFGSLAGLLIEINRFFPDALTFPFF</sequence>
<dbReference type="AlphaFoldDB" id="A0A411JQ21"/>
<keyword evidence="7 15" id="KW-0934">Plastid</keyword>
<keyword evidence="11 13" id="KW-0793">Thylakoid</keyword>
<dbReference type="GO" id="GO:0015979">
    <property type="term" value="P:photosynthesis"/>
    <property type="evidence" value="ECO:0007669"/>
    <property type="project" value="UniProtKB-UniRule"/>
</dbReference>
<dbReference type="PANTHER" id="PTHR36082:SF2">
    <property type="entry name" value="PHOTOSYSTEM I REACTION CENTER SUBUNIT IX"/>
    <property type="match status" value="1"/>
</dbReference>
<dbReference type="InterPro" id="IPR002615">
    <property type="entry name" value="PSI_PsaJ"/>
</dbReference>
<dbReference type="GO" id="GO:0009535">
    <property type="term" value="C:chloroplast thylakoid membrane"/>
    <property type="evidence" value="ECO:0007669"/>
    <property type="project" value="UniProtKB-SubCell"/>
</dbReference>
<dbReference type="HAMAP" id="MF_00522">
    <property type="entry name" value="PSI_PsaJ"/>
    <property type="match status" value="1"/>
</dbReference>
<evidence type="ECO:0000256" key="11">
    <source>
        <dbReference type="ARBA" id="ARBA00023078"/>
    </source>
</evidence>
<dbReference type="RefSeq" id="YP_009569293.1">
    <property type="nucleotide sequence ID" value="NC_041261.1"/>
</dbReference>
<evidence type="ECO:0000256" key="2">
    <source>
        <dbReference type="ARBA" id="ARBA00004581"/>
    </source>
</evidence>
<comment type="subcellular location">
    <subcellularLocation>
        <location evidence="13">Cellular thylakoid membrane</location>
        <topology evidence="13">Single-pass membrane protein</topology>
    </subcellularLocation>
    <subcellularLocation>
        <location evidence="2">Plastid</location>
        <location evidence="2">Chloroplast thylakoid membrane</location>
        <topology evidence="2">Single-pass membrane protein</topology>
    </subcellularLocation>
</comment>
<evidence type="ECO:0000256" key="12">
    <source>
        <dbReference type="ARBA" id="ARBA00023136"/>
    </source>
</evidence>
<evidence type="ECO:0000256" key="7">
    <source>
        <dbReference type="ARBA" id="ARBA00022640"/>
    </source>
</evidence>
<reference evidence="15" key="1">
    <citation type="journal article" date="2019" name="Mol. Phylogenet. Evol.">
        <title>Plastid phylogenomic insights into the evolution of Caryophyllales.</title>
        <authorList>
            <person name="Yao G."/>
            <person name="Jin J.J."/>
            <person name="Li H.T."/>
            <person name="Yang J.B."/>
            <person name="Shiva Mandala V."/>
            <person name="Croley M."/>
            <person name="Mostow R."/>
            <person name="Douglas N.A."/>
            <person name="Chase M.W."/>
            <person name="Christenhusz M.J."/>
            <person name="Soltis D.E."/>
            <person name="Soltis P.S."/>
            <person name="Smith S.A."/>
            <person name="Brockington S.F."/>
            <person name="Moore M.J."/>
            <person name="Yi T.S."/>
            <person name="Li D.Z."/>
        </authorList>
    </citation>
    <scope>NUCLEOTIDE SEQUENCE</scope>
</reference>
<evidence type="ECO:0000256" key="14">
    <source>
        <dbReference type="SAM" id="Phobius"/>
    </source>
</evidence>
<dbReference type="Gene3D" id="1.20.5.510">
    <property type="entry name" value="Single helix bin"/>
    <property type="match status" value="1"/>
</dbReference>
<dbReference type="SUPFAM" id="SSF81544">
    <property type="entry name" value="Subunit IX of photosystem I reaction centre, PsaJ"/>
    <property type="match status" value="1"/>
</dbReference>
<evidence type="ECO:0000256" key="3">
    <source>
        <dbReference type="ARBA" id="ARBA00006318"/>
    </source>
</evidence>
<keyword evidence="9 13" id="KW-0603">Photosystem I</keyword>
<gene>
    <name evidence="13 15" type="primary">psaJ</name>
</gene>
<evidence type="ECO:0000256" key="9">
    <source>
        <dbReference type="ARBA" id="ARBA00022836"/>
    </source>
</evidence>
<dbReference type="EMBL" id="MK397862">
    <property type="protein sequence ID" value="QBC67155.1"/>
    <property type="molecule type" value="Genomic_DNA"/>
</dbReference>
<evidence type="ECO:0000256" key="1">
    <source>
        <dbReference type="ARBA" id="ARBA00002115"/>
    </source>
</evidence>
<protein>
    <recommendedName>
        <fullName evidence="4 13">Photosystem I reaction center subunit IX</fullName>
    </recommendedName>
</protein>
<name>A0A411JQ21_9CARY</name>
<feature type="transmembrane region" description="Helical" evidence="14">
    <location>
        <begin position="51"/>
        <end position="71"/>
    </location>
</feature>
<dbReference type="InterPro" id="IPR036062">
    <property type="entry name" value="PSI_PsaJ_sf"/>
</dbReference>
<proteinExistence type="inferred from homology"/>
<accession>A0A411JQ21</accession>
<keyword evidence="5" id="KW-0150">Chloroplast</keyword>
<keyword evidence="10 13" id="KW-1133">Transmembrane helix</keyword>
<dbReference type="PANTHER" id="PTHR36082">
    <property type="match status" value="1"/>
</dbReference>
<comment type="function">
    <text evidence="1 13">May help in the organization of the PsaE and PsaF subunits.</text>
</comment>
<evidence type="ECO:0000256" key="6">
    <source>
        <dbReference type="ARBA" id="ARBA00022531"/>
    </source>
</evidence>
<evidence type="ECO:0000256" key="13">
    <source>
        <dbReference type="HAMAP-Rule" id="MF_00522"/>
    </source>
</evidence>
<dbReference type="GeneID" id="39413196"/>
<dbReference type="Pfam" id="PF01701">
    <property type="entry name" value="PSI_PsaJ"/>
    <property type="match status" value="1"/>
</dbReference>
<comment type="similarity">
    <text evidence="3 13">Belongs to the PsaJ family.</text>
</comment>
<evidence type="ECO:0000256" key="8">
    <source>
        <dbReference type="ARBA" id="ARBA00022692"/>
    </source>
</evidence>
<geneLocation type="plastid" evidence="15"/>